<comment type="subcellular location">
    <subcellularLocation>
        <location evidence="2">Membrane</location>
        <topology evidence="2">Multi-pass membrane protein</topology>
    </subcellularLocation>
</comment>
<dbReference type="PANTHER" id="PTHR42837">
    <property type="entry name" value="REGULATOR OF SIGMA-E PROTEASE RSEP"/>
    <property type="match status" value="1"/>
</dbReference>
<dbReference type="SMART" id="SM00228">
    <property type="entry name" value="PDZ"/>
    <property type="match status" value="2"/>
</dbReference>
<feature type="transmembrane region" description="Helical" evidence="11">
    <location>
        <begin position="97"/>
        <end position="121"/>
    </location>
</feature>
<protein>
    <recommendedName>
        <fullName evidence="11">Zinc metalloprotease</fullName>
        <ecNumber evidence="11">3.4.24.-</ecNumber>
    </recommendedName>
</protein>
<feature type="transmembrane region" description="Helical" evidence="11">
    <location>
        <begin position="6"/>
        <end position="26"/>
    </location>
</feature>
<dbReference type="PANTHER" id="PTHR42837:SF2">
    <property type="entry name" value="MEMBRANE METALLOPROTEASE ARASP2, CHLOROPLASTIC-RELATED"/>
    <property type="match status" value="1"/>
</dbReference>
<keyword evidence="10 11" id="KW-0472">Membrane</keyword>
<comment type="similarity">
    <text evidence="3 11">Belongs to the peptidase M50B family.</text>
</comment>
<comment type="caution">
    <text evidence="13">The sequence shown here is derived from an EMBL/GenBank/DDBJ whole genome shotgun (WGS) entry which is preliminary data.</text>
</comment>
<keyword evidence="9 11" id="KW-0482">Metalloprotease</keyword>
<dbReference type="Pfam" id="PF02163">
    <property type="entry name" value="Peptidase_M50"/>
    <property type="match status" value="1"/>
</dbReference>
<dbReference type="InterPro" id="IPR008915">
    <property type="entry name" value="Peptidase_M50"/>
</dbReference>
<dbReference type="InterPro" id="IPR001478">
    <property type="entry name" value="PDZ"/>
</dbReference>
<evidence type="ECO:0000256" key="3">
    <source>
        <dbReference type="ARBA" id="ARBA00007931"/>
    </source>
</evidence>
<keyword evidence="4" id="KW-0645">Protease</keyword>
<evidence type="ECO:0000256" key="4">
    <source>
        <dbReference type="ARBA" id="ARBA00022670"/>
    </source>
</evidence>
<keyword evidence="6 11" id="KW-0378">Hydrolase</keyword>
<dbReference type="CDD" id="cd06163">
    <property type="entry name" value="S2P-M50_PDZ_RseP-like"/>
    <property type="match status" value="2"/>
</dbReference>
<dbReference type="RefSeq" id="WP_269124692.1">
    <property type="nucleotide sequence ID" value="NZ_JAPUBN010000013.1"/>
</dbReference>
<dbReference type="EMBL" id="JAPUBN010000013">
    <property type="protein sequence ID" value="MCZ2721707.1"/>
    <property type="molecule type" value="Genomic_DNA"/>
</dbReference>
<dbReference type="Pfam" id="PF17820">
    <property type="entry name" value="PDZ_6"/>
    <property type="match status" value="1"/>
</dbReference>
<dbReference type="InterPro" id="IPR041489">
    <property type="entry name" value="PDZ_6"/>
</dbReference>
<dbReference type="GO" id="GO:0008237">
    <property type="term" value="F:metallopeptidase activity"/>
    <property type="evidence" value="ECO:0007669"/>
    <property type="project" value="UniProtKB-KW"/>
</dbReference>
<sequence>MIQTILSIAVALGILITFHEFGHYYIARRCGVKVLRFSVGFGKPIYTYVNNQGTEFTLAMIPLGGYVRMLDEREGDVIETEKHLAFNQKSVFQRFSIVAAGPIANFILAAFFYFCVALLGVQSLSPIVGSIVPDSPVSTIQIEEGDEIIKINGQVTRSWTEINLALASLIGQSGPIYVEYLNTATNRTYTEQVYLDEWLKGGEISNLVSSFGFLPRRPVIPLIIDQVIDSGAGQRAGILVGDQIVEVNSQSIENWLDFVNVVQISPNIDIQLQLIREGNEISLTLRPDTKETKQGIVGYVGLAAKPVKLSEDWYRTVEYSPWSAMQYGVQQTWSMIGLTFSSVVKMVKGLISIDNLSGPITIAKVASSSADSGIQSFLTFLAYLSVSLGVLNLLPIPMLDGGHLLFFSIEAIRKKPVSERFQLIAYKLGAFLLFTLMAVAIFNDIARL</sequence>
<evidence type="ECO:0000313" key="13">
    <source>
        <dbReference type="EMBL" id="MCZ2721707.1"/>
    </source>
</evidence>
<name>A0ABT4JTH2_9GAMM</name>
<dbReference type="Gene3D" id="2.30.42.10">
    <property type="match status" value="2"/>
</dbReference>
<dbReference type="InterPro" id="IPR036034">
    <property type="entry name" value="PDZ_sf"/>
</dbReference>
<accession>A0ABT4JTH2</accession>
<evidence type="ECO:0000313" key="14">
    <source>
        <dbReference type="Proteomes" id="UP001149719"/>
    </source>
</evidence>
<evidence type="ECO:0000256" key="8">
    <source>
        <dbReference type="ARBA" id="ARBA00022989"/>
    </source>
</evidence>
<keyword evidence="5 11" id="KW-0812">Transmembrane</keyword>
<keyword evidence="14" id="KW-1185">Reference proteome</keyword>
<dbReference type="SUPFAM" id="SSF50156">
    <property type="entry name" value="PDZ domain-like"/>
    <property type="match status" value="2"/>
</dbReference>
<proteinExistence type="inferred from homology"/>
<evidence type="ECO:0000259" key="12">
    <source>
        <dbReference type="SMART" id="SM00228"/>
    </source>
</evidence>
<dbReference type="NCBIfam" id="TIGR00054">
    <property type="entry name" value="RIP metalloprotease RseP"/>
    <property type="match status" value="1"/>
</dbReference>
<feature type="transmembrane region" description="Helical" evidence="11">
    <location>
        <begin position="374"/>
        <end position="394"/>
    </location>
</feature>
<gene>
    <name evidence="13" type="primary">rseP</name>
    <name evidence="13" type="ORF">O1D97_08580</name>
</gene>
<keyword evidence="11" id="KW-0479">Metal-binding</keyword>
<evidence type="ECO:0000256" key="9">
    <source>
        <dbReference type="ARBA" id="ARBA00023049"/>
    </source>
</evidence>
<comment type="cofactor">
    <cofactor evidence="1 11">
        <name>Zn(2+)</name>
        <dbReference type="ChEBI" id="CHEBI:29105"/>
    </cofactor>
</comment>
<evidence type="ECO:0000256" key="11">
    <source>
        <dbReference type="RuleBase" id="RU362031"/>
    </source>
</evidence>
<dbReference type="Proteomes" id="UP001149719">
    <property type="component" value="Unassembled WGS sequence"/>
</dbReference>
<evidence type="ECO:0000256" key="5">
    <source>
        <dbReference type="ARBA" id="ARBA00022692"/>
    </source>
</evidence>
<dbReference type="InterPro" id="IPR004387">
    <property type="entry name" value="Pept_M50_Zn"/>
</dbReference>
<keyword evidence="8 11" id="KW-1133">Transmembrane helix</keyword>
<evidence type="ECO:0000256" key="2">
    <source>
        <dbReference type="ARBA" id="ARBA00004141"/>
    </source>
</evidence>
<evidence type="ECO:0000256" key="1">
    <source>
        <dbReference type="ARBA" id="ARBA00001947"/>
    </source>
</evidence>
<reference evidence="13" key="1">
    <citation type="submission" date="2022-12" db="EMBL/GenBank/DDBJ databases">
        <title>Marinomonas 15G1-11 sp. nov, isolated from marine algae.</title>
        <authorList>
            <person name="Butt M."/>
            <person name="Choi D.G."/>
            <person name="Kim J.M."/>
            <person name="Lee J.K."/>
            <person name="Baek J.H."/>
            <person name="Jeon C.O."/>
        </authorList>
    </citation>
    <scope>NUCLEOTIDE SEQUENCE</scope>
    <source>
        <strain evidence="13">15G1-11</strain>
    </source>
</reference>
<feature type="domain" description="PDZ" evidence="12">
    <location>
        <begin position="209"/>
        <end position="278"/>
    </location>
</feature>
<keyword evidence="7 11" id="KW-0862">Zinc</keyword>
<organism evidence="13 14">
    <name type="scientific">Marinomonas phaeophyticola</name>
    <dbReference type="NCBI Taxonomy" id="3004091"/>
    <lineage>
        <taxon>Bacteria</taxon>
        <taxon>Pseudomonadati</taxon>
        <taxon>Pseudomonadota</taxon>
        <taxon>Gammaproteobacteria</taxon>
        <taxon>Oceanospirillales</taxon>
        <taxon>Oceanospirillaceae</taxon>
        <taxon>Marinomonas</taxon>
    </lineage>
</organism>
<evidence type="ECO:0000256" key="6">
    <source>
        <dbReference type="ARBA" id="ARBA00022801"/>
    </source>
</evidence>
<evidence type="ECO:0000256" key="7">
    <source>
        <dbReference type="ARBA" id="ARBA00022833"/>
    </source>
</evidence>
<dbReference type="EC" id="3.4.24.-" evidence="11"/>
<evidence type="ECO:0000256" key="10">
    <source>
        <dbReference type="ARBA" id="ARBA00023136"/>
    </source>
</evidence>
<feature type="domain" description="PDZ" evidence="12">
    <location>
        <begin position="117"/>
        <end position="182"/>
    </location>
</feature>
<feature type="transmembrane region" description="Helical" evidence="11">
    <location>
        <begin position="423"/>
        <end position="442"/>
    </location>
</feature>